<dbReference type="EMBL" id="JBBVGT010000003">
    <property type="protein sequence ID" value="MFB5946959.1"/>
    <property type="molecule type" value="Genomic_DNA"/>
</dbReference>
<keyword evidence="1" id="KW-0378">Hydrolase</keyword>
<protein>
    <submittedName>
        <fullName evidence="4">Prolyl oligopeptidase family serine peptidase</fullName>
    </submittedName>
</protein>
<evidence type="ECO:0000256" key="2">
    <source>
        <dbReference type="SAM" id="SignalP"/>
    </source>
</evidence>
<sequence>MRKLVLSLILLTFFASGFAQKKPLDHSVYDSWQSIGSTEISNNGQYVFYTITPQQGDAELKLVNRDAKDITSVARGSGAEFTSNSRYLIALIKPFFQDVRQAKIDKKKGDDMPKDSLAIFSISDNRLEKIAKVKSFEVPEEGFASIVSYLLEDTVKVEPDTLSKDTTENKASKSKKKTDTRTKLVIRNLDENTERSFDFVDSYELNKDGSLFVFHKELPKKDSLKNEDGLYVYNVKEDKLQRIKGGKGDYNHIVFDEASEQIAFTFQPFVKKSINELHNLYYFNLDSDSAVMLVDEASTGIQDNWSVNGSRLPIFSEDGQKLYFGVAPIAKLVDTNIVDFEVAKVDIWHWKDDYLQPRQLLNRQRDSSRSYLSVIYPETKKIVSLGNEELPSVSITHHGNNEFALGTSDIGTRIASQWLGTTYDDVYLISTKTGERFQIADSIRANVELSPNGDYVLWFDRDKGHWYSYSVAEKQLRALTEDLDVVFFDEENDSPDRPRQYGMAGWNEAGDLVYLYDRYDIWSVPLNGKKPKMVTNGFGRDHQITFRYDDLTRDRFQRSRREPIIIDWNEFNYISAFDNTSKESGWYLASAKERNPEQLTMGPFSYGRETAGKDLSLFAYTKENYVESPNLYLSSDFTSEVQVSDINQQQSAYNWGTAELFKWTASNGKEAEGILYKPEDFDENKEYPMIVYFYEKLSDGLYGYIPPVPTPSRLNISFFVSNGYLVFAPNISYDIGYPGKSAEIYINSGVEALKQYPFVDGEHIGIQGQSWGGYQVAHLITRTDMYAAAWTGAPVVNMTSAYGGIRWGSGLNRQFQYEHTQSRIGATLWEDLDLYIENSPLFHLDKVNTPVVIMHNDSDGAVPWYQGIEMFTALRRLQKPVWMLNYNDDEHNLMKRQNRKDIQIREQQFFDHYLKGKPAPVWLEKGVPATLKGIDWGFDLVD</sequence>
<reference evidence="4 5" key="1">
    <citation type="submission" date="2024-04" db="EMBL/GenBank/DDBJ databases">
        <title>Albibacterium profundi sp. nov., isolated from sediment of the Challenger Deep of Mariana Trench.</title>
        <authorList>
            <person name="Wang Y."/>
        </authorList>
    </citation>
    <scope>NUCLEOTIDE SEQUENCE [LARGE SCALE GENOMIC DNA]</scope>
    <source>
        <strain evidence="4 5">RHL897</strain>
    </source>
</reference>
<dbReference type="InterPro" id="IPR001375">
    <property type="entry name" value="Peptidase_S9_cat"/>
</dbReference>
<dbReference type="Gene3D" id="2.120.10.30">
    <property type="entry name" value="TolB, C-terminal domain"/>
    <property type="match status" value="1"/>
</dbReference>
<dbReference type="Pfam" id="PF00326">
    <property type="entry name" value="Peptidase_S9"/>
    <property type="match status" value="1"/>
</dbReference>
<dbReference type="SUPFAM" id="SSF53474">
    <property type="entry name" value="alpha/beta-Hydrolases"/>
    <property type="match status" value="1"/>
</dbReference>
<evidence type="ECO:0000256" key="1">
    <source>
        <dbReference type="ARBA" id="ARBA00022801"/>
    </source>
</evidence>
<feature type="chain" id="PRO_5045651261" evidence="2">
    <location>
        <begin position="22"/>
        <end position="942"/>
    </location>
</feature>
<gene>
    <name evidence="4" type="ORF">WKR92_14090</name>
</gene>
<dbReference type="InterPro" id="IPR029058">
    <property type="entry name" value="AB_hydrolase_fold"/>
</dbReference>
<dbReference type="RefSeq" id="WP_375558488.1">
    <property type="nucleotide sequence ID" value="NZ_JBBVGT010000003.1"/>
</dbReference>
<dbReference type="InterPro" id="IPR011042">
    <property type="entry name" value="6-blade_b-propeller_TolB-like"/>
</dbReference>
<dbReference type="SUPFAM" id="SSF82171">
    <property type="entry name" value="DPP6 N-terminal domain-like"/>
    <property type="match status" value="1"/>
</dbReference>
<evidence type="ECO:0000313" key="5">
    <source>
        <dbReference type="Proteomes" id="UP001580928"/>
    </source>
</evidence>
<name>A0ABV5CHE8_9SPHI</name>
<dbReference type="PANTHER" id="PTHR42776:SF4">
    <property type="entry name" value="ACYLAMINO-ACID-RELEASING ENZYME"/>
    <property type="match status" value="1"/>
</dbReference>
<comment type="caution">
    <text evidence="4">The sequence shown here is derived from an EMBL/GenBank/DDBJ whole genome shotgun (WGS) entry which is preliminary data.</text>
</comment>
<evidence type="ECO:0000313" key="4">
    <source>
        <dbReference type="EMBL" id="MFB5946959.1"/>
    </source>
</evidence>
<proteinExistence type="predicted"/>
<organism evidence="4 5">
    <name type="scientific">Albibacterium profundi</name>
    <dbReference type="NCBI Taxonomy" id="3134906"/>
    <lineage>
        <taxon>Bacteria</taxon>
        <taxon>Pseudomonadati</taxon>
        <taxon>Bacteroidota</taxon>
        <taxon>Sphingobacteriia</taxon>
        <taxon>Sphingobacteriales</taxon>
        <taxon>Sphingobacteriaceae</taxon>
        <taxon>Albibacterium</taxon>
    </lineage>
</organism>
<dbReference type="PANTHER" id="PTHR42776">
    <property type="entry name" value="SERINE PEPTIDASE S9 FAMILY MEMBER"/>
    <property type="match status" value="1"/>
</dbReference>
<keyword evidence="5" id="KW-1185">Reference proteome</keyword>
<accession>A0ABV5CHE8</accession>
<dbReference type="Proteomes" id="UP001580928">
    <property type="component" value="Unassembled WGS sequence"/>
</dbReference>
<dbReference type="Gene3D" id="3.40.50.1820">
    <property type="entry name" value="alpha/beta hydrolase"/>
    <property type="match status" value="1"/>
</dbReference>
<evidence type="ECO:0000259" key="3">
    <source>
        <dbReference type="Pfam" id="PF00326"/>
    </source>
</evidence>
<keyword evidence="2" id="KW-0732">Signal</keyword>
<feature type="domain" description="Peptidase S9 prolyl oligopeptidase catalytic" evidence="3">
    <location>
        <begin position="749"/>
        <end position="916"/>
    </location>
</feature>
<feature type="signal peptide" evidence="2">
    <location>
        <begin position="1"/>
        <end position="21"/>
    </location>
</feature>